<dbReference type="STRING" id="167542.P9515_16281"/>
<dbReference type="AlphaFoldDB" id="A2BYH4"/>
<dbReference type="KEGG" id="pmc:P9515_16281"/>
<reference evidence="1 2" key="1">
    <citation type="journal article" date="2007" name="PLoS Genet.">
        <title>Patterns and implications of gene gain and loss in the evolution of Prochlorococcus.</title>
        <authorList>
            <person name="Kettler G.C."/>
            <person name="Martiny A.C."/>
            <person name="Huang K."/>
            <person name="Zucker J."/>
            <person name="Coleman M.L."/>
            <person name="Rodrigue S."/>
            <person name="Chen F."/>
            <person name="Lapidus A."/>
            <person name="Ferriera S."/>
            <person name="Johnson J."/>
            <person name="Steglich C."/>
            <person name="Church G.M."/>
            <person name="Richardson P."/>
            <person name="Chisholm S.W."/>
        </authorList>
    </citation>
    <scope>NUCLEOTIDE SEQUENCE [LARGE SCALE GENOMIC DNA]</scope>
    <source>
        <strain evidence="1 2">MIT 9515</strain>
    </source>
</reference>
<accession>A2BYH4</accession>
<gene>
    <name evidence="1" type="ordered locus">P9515_16281</name>
</gene>
<dbReference type="OrthoDB" id="462043at2"/>
<dbReference type="GeneID" id="60200874"/>
<protein>
    <submittedName>
        <fullName evidence="1">Ferredoxin</fullName>
    </submittedName>
</protein>
<dbReference type="Proteomes" id="UP000001589">
    <property type="component" value="Chromosome"/>
</dbReference>
<evidence type="ECO:0000313" key="2">
    <source>
        <dbReference type="Proteomes" id="UP000001589"/>
    </source>
</evidence>
<sequence length="103" mass="11434">MSEYSIKVELKKNGRVFLCPVYPNTITFAKVIEIDIPTSCSSGVFTNTSSMLVDRSVEHEDAIGLKNDLKGKSFAYSKSDLHIIIGNEAQDHLSSSQFGNYQK</sequence>
<dbReference type="EMBL" id="CP000552">
    <property type="protein sequence ID" value="ABM72835.1"/>
    <property type="molecule type" value="Genomic_DNA"/>
</dbReference>
<proteinExistence type="predicted"/>
<dbReference type="eggNOG" id="COG1018">
    <property type="taxonomic scope" value="Bacteria"/>
</dbReference>
<organism evidence="1 2">
    <name type="scientific">Prochlorococcus marinus (strain MIT 9515)</name>
    <dbReference type="NCBI Taxonomy" id="167542"/>
    <lineage>
        <taxon>Bacteria</taxon>
        <taxon>Bacillati</taxon>
        <taxon>Cyanobacteriota</taxon>
        <taxon>Cyanophyceae</taxon>
        <taxon>Synechococcales</taxon>
        <taxon>Prochlorococcaceae</taxon>
        <taxon>Prochlorococcus</taxon>
    </lineage>
</organism>
<evidence type="ECO:0000313" key="1">
    <source>
        <dbReference type="EMBL" id="ABM72835.1"/>
    </source>
</evidence>
<dbReference type="HOGENOM" id="CLU_082632_7_3_3"/>
<dbReference type="RefSeq" id="WP_011820930.1">
    <property type="nucleotide sequence ID" value="NC_008817.1"/>
</dbReference>
<name>A2BYH4_PROM5</name>